<protein>
    <recommendedName>
        <fullName evidence="4">Outer-membrane lipoprotein LolB</fullName>
    </recommendedName>
</protein>
<dbReference type="Gene3D" id="2.50.20.10">
    <property type="entry name" value="Lipoprotein localisation LolA/LolB/LppX"/>
    <property type="match status" value="1"/>
</dbReference>
<evidence type="ECO:0000256" key="12">
    <source>
        <dbReference type="ARBA" id="ARBA00023288"/>
    </source>
</evidence>
<dbReference type="Proteomes" id="UP000427820">
    <property type="component" value="Chromosome"/>
</dbReference>
<dbReference type="InterPro" id="IPR004565">
    <property type="entry name" value="OM_lipoprot_LolB"/>
</dbReference>
<reference evidence="13 14" key="1">
    <citation type="submission" date="2018-09" db="EMBL/GenBank/DDBJ databases">
        <title>Whole genome sequencing of Idiomarina andamanensis W-5T (LMG 29773T= JCM 31645T).</title>
        <authorList>
            <person name="Das S.K."/>
        </authorList>
    </citation>
    <scope>NUCLEOTIDE SEQUENCE [LARGE SCALE GENOMIC DNA]</scope>
    <source>
        <strain evidence="13 14">W-5T</strain>
    </source>
</reference>
<sequence>MVIIAKNCEPLTTAKRWQLYVKARMMKSARTGIAKPMKRLLLVVLTSAWLTACSSVPEPPSMRDVDAEAVLAQQQQLKQLDNWRLRGQMALFDLRADDRHGLYVDWYSSAVQLTMRFSHPLRGTLAKLEQSNGQAVLIDEDGKEYRATTAQELLWQYFRLDLPMNQISAIVIGQELPSMVEKQYQLQQHQQQSYALLSNFVMLAADQVWRAQLGEYELIQGTFLPHSINLTTDAWRLKLQVSQWRF</sequence>
<gene>
    <name evidence="13" type="primary">lolB</name>
    <name evidence="13" type="ORF">D3795_01335</name>
</gene>
<dbReference type="EMBL" id="CP032551">
    <property type="protein sequence ID" value="QGT94900.1"/>
    <property type="molecule type" value="Genomic_DNA"/>
</dbReference>
<organism evidence="13 14">
    <name type="scientific">Pseudidiomarina andamanensis</name>
    <dbReference type="NCBI Taxonomy" id="1940690"/>
    <lineage>
        <taxon>Bacteria</taxon>
        <taxon>Pseudomonadati</taxon>
        <taxon>Pseudomonadota</taxon>
        <taxon>Gammaproteobacteria</taxon>
        <taxon>Alteromonadales</taxon>
        <taxon>Idiomarinaceae</taxon>
        <taxon>Pseudidiomarina</taxon>
    </lineage>
</organism>
<comment type="subunit">
    <text evidence="3">Monomer.</text>
</comment>
<dbReference type="Pfam" id="PF03550">
    <property type="entry name" value="LolB"/>
    <property type="match status" value="1"/>
</dbReference>
<dbReference type="SUPFAM" id="SSF89392">
    <property type="entry name" value="Prokaryotic lipoproteins and lipoprotein localization factors"/>
    <property type="match status" value="1"/>
</dbReference>
<keyword evidence="6" id="KW-0732">Signal</keyword>
<evidence type="ECO:0000256" key="3">
    <source>
        <dbReference type="ARBA" id="ARBA00011245"/>
    </source>
</evidence>
<dbReference type="CDD" id="cd16326">
    <property type="entry name" value="LolB"/>
    <property type="match status" value="1"/>
</dbReference>
<evidence type="ECO:0000256" key="10">
    <source>
        <dbReference type="ARBA" id="ARBA00023186"/>
    </source>
</evidence>
<keyword evidence="10" id="KW-0143">Chaperone</keyword>
<keyword evidence="9" id="KW-0564">Palmitate</keyword>
<evidence type="ECO:0000256" key="7">
    <source>
        <dbReference type="ARBA" id="ARBA00022927"/>
    </source>
</evidence>
<dbReference type="KEGG" id="panm:D3795_01335"/>
<dbReference type="InterPro" id="IPR029046">
    <property type="entry name" value="LolA/LolB/LppX"/>
</dbReference>
<keyword evidence="8" id="KW-0472">Membrane</keyword>
<evidence type="ECO:0000313" key="13">
    <source>
        <dbReference type="EMBL" id="QGT94900.1"/>
    </source>
</evidence>
<evidence type="ECO:0000256" key="6">
    <source>
        <dbReference type="ARBA" id="ARBA00022729"/>
    </source>
</evidence>
<keyword evidence="5" id="KW-0813">Transport</keyword>
<dbReference type="AlphaFoldDB" id="A0AA92ETE3"/>
<keyword evidence="12 13" id="KW-0449">Lipoprotein</keyword>
<evidence type="ECO:0000256" key="11">
    <source>
        <dbReference type="ARBA" id="ARBA00023237"/>
    </source>
</evidence>
<accession>A0AA92ETE3</accession>
<keyword evidence="14" id="KW-1185">Reference proteome</keyword>
<keyword evidence="7" id="KW-0653">Protein transport</keyword>
<evidence type="ECO:0000256" key="5">
    <source>
        <dbReference type="ARBA" id="ARBA00022448"/>
    </source>
</evidence>
<proteinExistence type="inferred from homology"/>
<comment type="subcellular location">
    <subcellularLocation>
        <location evidence="1">Cell outer membrane</location>
        <topology evidence="1">Lipid-anchor</topology>
    </subcellularLocation>
</comment>
<keyword evidence="11" id="KW-0998">Cell outer membrane</keyword>
<evidence type="ECO:0000313" key="14">
    <source>
        <dbReference type="Proteomes" id="UP000427820"/>
    </source>
</evidence>
<name>A0AA92ETE3_9GAMM</name>
<dbReference type="GO" id="GO:0015031">
    <property type="term" value="P:protein transport"/>
    <property type="evidence" value="ECO:0007669"/>
    <property type="project" value="UniProtKB-KW"/>
</dbReference>
<evidence type="ECO:0000256" key="4">
    <source>
        <dbReference type="ARBA" id="ARBA00016202"/>
    </source>
</evidence>
<dbReference type="NCBIfam" id="TIGR00548">
    <property type="entry name" value="lolB"/>
    <property type="match status" value="1"/>
</dbReference>
<evidence type="ECO:0000256" key="1">
    <source>
        <dbReference type="ARBA" id="ARBA00004459"/>
    </source>
</evidence>
<dbReference type="GO" id="GO:0009279">
    <property type="term" value="C:cell outer membrane"/>
    <property type="evidence" value="ECO:0007669"/>
    <property type="project" value="UniProtKB-SubCell"/>
</dbReference>
<evidence type="ECO:0000256" key="8">
    <source>
        <dbReference type="ARBA" id="ARBA00023136"/>
    </source>
</evidence>
<comment type="similarity">
    <text evidence="2">Belongs to the LolB family.</text>
</comment>
<evidence type="ECO:0000256" key="2">
    <source>
        <dbReference type="ARBA" id="ARBA00009696"/>
    </source>
</evidence>
<evidence type="ECO:0000256" key="9">
    <source>
        <dbReference type="ARBA" id="ARBA00023139"/>
    </source>
</evidence>